<reference evidence="1 2" key="1">
    <citation type="submission" date="2020-12" db="EMBL/GenBank/DDBJ databases">
        <title>Genome public.</title>
        <authorList>
            <person name="Sun Q."/>
        </authorList>
    </citation>
    <scope>NUCLEOTIDE SEQUENCE [LARGE SCALE GENOMIC DNA]</scope>
    <source>
        <strain evidence="1 2">CCM 8864</strain>
    </source>
</reference>
<dbReference type="Proteomes" id="UP000625574">
    <property type="component" value="Unassembled WGS sequence"/>
</dbReference>
<proteinExistence type="predicted"/>
<accession>A0ABS0W0L7</accession>
<gene>
    <name evidence="1" type="ORF">JDV76_09460</name>
</gene>
<sequence>MCRGLKSSRDSLDEGDLMREQQLMSSITLWLVDKQMPLAFLGSRATRGASHSHSSSLHWGNLAVA</sequence>
<dbReference type="EMBL" id="JAEIOT010000011">
    <property type="protein sequence ID" value="MBI9001188.1"/>
    <property type="molecule type" value="Genomic_DNA"/>
</dbReference>
<evidence type="ECO:0000313" key="1">
    <source>
        <dbReference type="EMBL" id="MBI9001188.1"/>
    </source>
</evidence>
<dbReference type="RefSeq" id="WP_198736654.1">
    <property type="nucleotide sequence ID" value="NZ_JAEIOT010000011.1"/>
</dbReference>
<protein>
    <submittedName>
        <fullName evidence="1">Uncharacterized protein</fullName>
    </submittedName>
</protein>
<organism evidence="1 2">
    <name type="scientific">Corynebacterium marambiense</name>
    <dbReference type="NCBI Taxonomy" id="2765364"/>
    <lineage>
        <taxon>Bacteria</taxon>
        <taxon>Bacillati</taxon>
        <taxon>Actinomycetota</taxon>
        <taxon>Actinomycetes</taxon>
        <taxon>Mycobacteriales</taxon>
        <taxon>Corynebacteriaceae</taxon>
        <taxon>Corynebacterium</taxon>
    </lineage>
</organism>
<name>A0ABS0W0L7_9CORY</name>
<evidence type="ECO:0000313" key="2">
    <source>
        <dbReference type="Proteomes" id="UP000625574"/>
    </source>
</evidence>
<keyword evidence="2" id="KW-1185">Reference proteome</keyword>
<comment type="caution">
    <text evidence="1">The sequence shown here is derived from an EMBL/GenBank/DDBJ whole genome shotgun (WGS) entry which is preliminary data.</text>
</comment>